<keyword evidence="2" id="KW-1185">Reference proteome</keyword>
<dbReference type="OrthoDB" id="5456599at2"/>
<proteinExistence type="predicted"/>
<dbReference type="RefSeq" id="WP_011527132.1">
    <property type="nucleotide sequence ID" value="NC_008011.1"/>
</dbReference>
<reference evidence="1 2" key="1">
    <citation type="submission" date="2005-11" db="EMBL/GenBank/DDBJ databases">
        <title>The complete genome sequence of Lawsonia intracellularis: the causative agent of proliferative enteropathy.</title>
        <authorList>
            <person name="Kaur K."/>
            <person name="Zhang Q."/>
            <person name="Beckler D."/>
            <person name="Munir S."/>
            <person name="Li L."/>
            <person name="Kinsley K."/>
            <person name="Herron L."/>
            <person name="Peterson A."/>
            <person name="May B."/>
            <person name="Singh S."/>
            <person name="Gebhart C."/>
            <person name="Kapur V."/>
        </authorList>
    </citation>
    <scope>NUCLEOTIDE SEQUENCE [LARGE SCALE GENOMIC DNA]</scope>
    <source>
        <strain evidence="1 2">PHE/MN1-00</strain>
    </source>
</reference>
<dbReference type="eggNOG" id="ENOG5032PYM">
    <property type="taxonomic scope" value="Bacteria"/>
</dbReference>
<dbReference type="EMBL" id="AM180252">
    <property type="protein sequence ID" value="CAJ55103.1"/>
    <property type="molecule type" value="Genomic_DNA"/>
</dbReference>
<name>Q1MPH4_LAWIP</name>
<dbReference type="HOGENOM" id="CLU_090285_0_0_7"/>
<dbReference type="InterPro" id="IPR032323">
    <property type="entry name" value="DUF4851"/>
</dbReference>
<organism evidence="1 2">
    <name type="scientific">Lawsonia intracellularis (strain PHE/MN1-00)</name>
    <dbReference type="NCBI Taxonomy" id="363253"/>
    <lineage>
        <taxon>Bacteria</taxon>
        <taxon>Pseudomonadati</taxon>
        <taxon>Thermodesulfobacteriota</taxon>
        <taxon>Desulfovibrionia</taxon>
        <taxon>Desulfovibrionales</taxon>
        <taxon>Desulfovibrionaceae</taxon>
        <taxon>Lawsonia</taxon>
    </lineage>
</organism>
<protein>
    <submittedName>
        <fullName evidence="1">NA</fullName>
    </submittedName>
</protein>
<gene>
    <name evidence="1" type="ordered locus">LI1049</name>
</gene>
<sequence length="244" mass="27556">MMNSRIIQWVVLSVCMTQLLACGSLFRGFTGETLVSDAQPSLSVTVKMPMLTAGQITPYLYTDYGYQFPVTFIAVYGVNENSPMAISTLSFTPNNWQWDPLSFNMVDSPVTSYESFDGHNFEGSTHIINGAKDPFTILVAPQERLASIYWLVQRYAYRAFFNKAKIILEYREPLPSNLSETTKLSVTNPEIQAFQQRAITAFIVSFNYKGVEKPTAPYLKGINSRMVGNYLGSMSFIEPRMIEH</sequence>
<accession>Q1MPH4</accession>
<dbReference type="AlphaFoldDB" id="Q1MPH4"/>
<dbReference type="Pfam" id="PF16143">
    <property type="entry name" value="DUF4851"/>
    <property type="match status" value="1"/>
</dbReference>
<dbReference type="Proteomes" id="UP000002430">
    <property type="component" value="Chromosome"/>
</dbReference>
<evidence type="ECO:0000313" key="2">
    <source>
        <dbReference type="Proteomes" id="UP000002430"/>
    </source>
</evidence>
<dbReference type="KEGG" id="lip:LI1049"/>
<evidence type="ECO:0000313" key="1">
    <source>
        <dbReference type="EMBL" id="CAJ55103.1"/>
    </source>
</evidence>